<dbReference type="Pfam" id="PF00903">
    <property type="entry name" value="Glyoxalase"/>
    <property type="match status" value="1"/>
</dbReference>
<dbReference type="CDD" id="cd07247">
    <property type="entry name" value="SgaA_N_like"/>
    <property type="match status" value="2"/>
</dbReference>
<dbReference type="InterPro" id="IPR052164">
    <property type="entry name" value="Anthracycline_SecMetBiosynth"/>
</dbReference>
<evidence type="ECO:0000313" key="2">
    <source>
        <dbReference type="EMBL" id="AJE84701.1"/>
    </source>
</evidence>
<keyword evidence="3" id="KW-1185">Reference proteome</keyword>
<dbReference type="Pfam" id="PF18029">
    <property type="entry name" value="Glyoxalase_6"/>
    <property type="match status" value="1"/>
</dbReference>
<dbReference type="InterPro" id="IPR037523">
    <property type="entry name" value="VOC_core"/>
</dbReference>
<evidence type="ECO:0000259" key="1">
    <source>
        <dbReference type="PROSITE" id="PS51819"/>
    </source>
</evidence>
<dbReference type="PANTHER" id="PTHR33993">
    <property type="entry name" value="GLYOXALASE-RELATED"/>
    <property type="match status" value="1"/>
</dbReference>
<dbReference type="SUPFAM" id="SSF54593">
    <property type="entry name" value="Glyoxalase/Bleomycin resistance protein/Dihydroxybiphenyl dioxygenase"/>
    <property type="match status" value="2"/>
</dbReference>
<dbReference type="AlphaFoldDB" id="A0A0B5F1D6"/>
<reference evidence="2 3" key="1">
    <citation type="submission" date="2015-01" db="EMBL/GenBank/DDBJ databases">
        <title>Enhanced salinomycin production by adjusting the supply of polyketide extender units in Streptomyce albus DSM 41398.</title>
        <authorList>
            <person name="Lu C."/>
        </authorList>
    </citation>
    <scope>NUCLEOTIDE SEQUENCE [LARGE SCALE GENOMIC DNA]</scope>
    <source>
        <strain evidence="3">ATCC 21838 / DSM 41398 / FERM P-419 / JCM 4703 / NBRC 107858</strain>
    </source>
</reference>
<protein>
    <submittedName>
        <fullName evidence="2">Hydroxylase</fullName>
    </submittedName>
</protein>
<sequence>MAAFAEGVPCWVDAMLPDVAAGRRFYGEVFGWSFGEATGKEYGYRTQAYRDGKNVAALAPKRDGRMPTVWTVYLATSDAGALTARVLRAGGRVVREPLPVGSFGTMALAADPEGAVFGLWQAAAYPGFALHQEPGSYCWAEVCSREAAAVDPFYEEVFGYVAEDVPEGDGSDFRMWSPAGREPGPETAVAGRALVGDTVPAEMPAHFLVYFRVEDCDATAASVVRLGGRIRSAPVDVPPYGRMAVFADDQGAEFAVLQEL</sequence>
<feature type="domain" description="VOC" evidence="1">
    <location>
        <begin position="8"/>
        <end position="122"/>
    </location>
</feature>
<dbReference type="InterPro" id="IPR029068">
    <property type="entry name" value="Glyas_Bleomycin-R_OHBP_Dase"/>
</dbReference>
<dbReference type="Proteomes" id="UP000031523">
    <property type="component" value="Chromosome"/>
</dbReference>
<dbReference type="Gene3D" id="3.10.180.10">
    <property type="entry name" value="2,3-Dihydroxybiphenyl 1,2-Dioxygenase, domain 1"/>
    <property type="match status" value="2"/>
</dbReference>
<accession>A0A0B5F1D6</accession>
<dbReference type="EMBL" id="CP010519">
    <property type="protein sequence ID" value="AJE84701.1"/>
    <property type="molecule type" value="Genomic_DNA"/>
</dbReference>
<organism evidence="2 3">
    <name type="scientific">Streptomyces albus (strain ATCC 21838 / DSM 41398 / FERM P-419 / JCM 4703 / NBRC 107858)</name>
    <dbReference type="NCBI Taxonomy" id="1081613"/>
    <lineage>
        <taxon>Bacteria</taxon>
        <taxon>Bacillati</taxon>
        <taxon>Actinomycetota</taxon>
        <taxon>Actinomycetes</taxon>
        <taxon>Kitasatosporales</taxon>
        <taxon>Streptomycetaceae</taxon>
        <taxon>Streptomyces</taxon>
    </lineage>
</organism>
<proteinExistence type="predicted"/>
<dbReference type="InterPro" id="IPR004360">
    <property type="entry name" value="Glyas_Fos-R_dOase_dom"/>
</dbReference>
<feature type="domain" description="VOC" evidence="1">
    <location>
        <begin position="136"/>
        <end position="259"/>
    </location>
</feature>
<dbReference type="InterPro" id="IPR041581">
    <property type="entry name" value="Glyoxalase_6"/>
</dbReference>
<dbReference type="PANTHER" id="PTHR33993:SF10">
    <property type="entry name" value="CONSERVED PROTEIN"/>
    <property type="match status" value="1"/>
</dbReference>
<dbReference type="PROSITE" id="PS51819">
    <property type="entry name" value="VOC"/>
    <property type="match status" value="2"/>
</dbReference>
<evidence type="ECO:0000313" key="3">
    <source>
        <dbReference type="Proteomes" id="UP000031523"/>
    </source>
</evidence>
<name>A0A0B5F1D6_STRA4</name>
<dbReference type="KEGG" id="sals:SLNWT_4325"/>
<gene>
    <name evidence="2" type="ORF">SLNWT_4325</name>
</gene>